<accession>A0ABW6RRQ4</accession>
<dbReference type="SUPFAM" id="SSF142906">
    <property type="entry name" value="YjbR-like"/>
    <property type="match status" value="1"/>
</dbReference>
<reference evidence="1 2" key="1">
    <citation type="submission" date="2024-10" db="EMBL/GenBank/DDBJ databases">
        <title>The Natural Products Discovery Center: Release of the First 8490 Sequenced Strains for Exploring Actinobacteria Biosynthetic Diversity.</title>
        <authorList>
            <person name="Kalkreuter E."/>
            <person name="Kautsar S.A."/>
            <person name="Yang D."/>
            <person name="Bader C.D."/>
            <person name="Teijaro C.N."/>
            <person name="Fluegel L."/>
            <person name="Davis C.M."/>
            <person name="Simpson J.R."/>
            <person name="Lauterbach L."/>
            <person name="Steele A.D."/>
            <person name="Gui C."/>
            <person name="Meng S."/>
            <person name="Li G."/>
            <person name="Viehrig K."/>
            <person name="Ye F."/>
            <person name="Su P."/>
            <person name="Kiefer A.F."/>
            <person name="Nichols A."/>
            <person name="Cepeda A.J."/>
            <person name="Yan W."/>
            <person name="Fan B."/>
            <person name="Jiang Y."/>
            <person name="Adhikari A."/>
            <person name="Zheng C.-J."/>
            <person name="Schuster L."/>
            <person name="Cowan T.M."/>
            <person name="Smanski M.J."/>
            <person name="Chevrette M.G."/>
            <person name="De Carvalho L.P.S."/>
            <person name="Shen B."/>
        </authorList>
    </citation>
    <scope>NUCLEOTIDE SEQUENCE [LARGE SCALE GENOMIC DNA]</scope>
    <source>
        <strain evidence="1 2">NPDC002593</strain>
    </source>
</reference>
<keyword evidence="1" id="KW-0238">DNA-binding</keyword>
<evidence type="ECO:0000313" key="2">
    <source>
        <dbReference type="Proteomes" id="UP001601992"/>
    </source>
</evidence>
<organism evidence="1 2">
    <name type="scientific">Nocardia jiangxiensis</name>
    <dbReference type="NCBI Taxonomy" id="282685"/>
    <lineage>
        <taxon>Bacteria</taxon>
        <taxon>Bacillati</taxon>
        <taxon>Actinomycetota</taxon>
        <taxon>Actinomycetes</taxon>
        <taxon>Mycobacteriales</taxon>
        <taxon>Nocardiaceae</taxon>
        <taxon>Nocardia</taxon>
    </lineage>
</organism>
<dbReference type="GO" id="GO:0003677">
    <property type="term" value="F:DNA binding"/>
    <property type="evidence" value="ECO:0007669"/>
    <property type="project" value="UniProtKB-KW"/>
</dbReference>
<gene>
    <name evidence="1" type="ORF">ACFYXQ_02740</name>
</gene>
<sequence>MQQELRDAEPERFYVPAYLGARGWVALDLEAAEIDWPEVTAILQSAYRLTAPKRLAQQVR</sequence>
<dbReference type="Gene3D" id="3.90.1150.30">
    <property type="match status" value="1"/>
</dbReference>
<dbReference type="EMBL" id="JBIAQY010000001">
    <property type="protein sequence ID" value="MFF3566679.1"/>
    <property type="molecule type" value="Genomic_DNA"/>
</dbReference>
<dbReference type="Proteomes" id="UP001601992">
    <property type="component" value="Unassembled WGS sequence"/>
</dbReference>
<keyword evidence="2" id="KW-1185">Reference proteome</keyword>
<dbReference type="InterPro" id="IPR038056">
    <property type="entry name" value="YjbR-like_sf"/>
</dbReference>
<comment type="caution">
    <text evidence="1">The sequence shown here is derived from an EMBL/GenBank/DDBJ whole genome shotgun (WGS) entry which is preliminary data.</text>
</comment>
<proteinExistence type="predicted"/>
<name>A0ABW6RRQ4_9NOCA</name>
<protein>
    <submittedName>
        <fullName evidence="1">MmcQ/YjbR family DNA-binding protein</fullName>
    </submittedName>
</protein>
<evidence type="ECO:0000313" key="1">
    <source>
        <dbReference type="EMBL" id="MFF3566679.1"/>
    </source>
</evidence>
<dbReference type="RefSeq" id="WP_051192662.1">
    <property type="nucleotide sequence ID" value="NZ_JBIAQY010000001.1"/>
</dbReference>